<dbReference type="OrthoDB" id="2966368at2"/>
<dbReference type="CDD" id="cd00118">
    <property type="entry name" value="LysM"/>
    <property type="match status" value="1"/>
</dbReference>
<feature type="region of interest" description="Disordered" evidence="1">
    <location>
        <begin position="221"/>
        <end position="270"/>
    </location>
</feature>
<dbReference type="Gene3D" id="3.10.350.10">
    <property type="entry name" value="LysM domain"/>
    <property type="match status" value="1"/>
</dbReference>
<keyword evidence="4" id="KW-1185">Reference proteome</keyword>
<name>A0A1W5ZUD8_9BACI</name>
<dbReference type="RefSeq" id="WP_085029391.1">
    <property type="nucleotide sequence ID" value="NZ_CP020772.1"/>
</dbReference>
<evidence type="ECO:0000313" key="3">
    <source>
        <dbReference type="EMBL" id="ARI76916.1"/>
    </source>
</evidence>
<evidence type="ECO:0000256" key="1">
    <source>
        <dbReference type="SAM" id="MobiDB-lite"/>
    </source>
</evidence>
<dbReference type="InterPro" id="IPR018392">
    <property type="entry name" value="LysM"/>
</dbReference>
<dbReference type="STRING" id="402384.HM131_08715"/>
<feature type="compositionally biased region" description="Low complexity" evidence="1">
    <location>
        <begin position="230"/>
        <end position="256"/>
    </location>
</feature>
<accession>A0A1W5ZUD8</accession>
<dbReference type="Pfam" id="PF01476">
    <property type="entry name" value="LysM"/>
    <property type="match status" value="1"/>
</dbReference>
<dbReference type="InterPro" id="IPR048862">
    <property type="entry name" value="SPOCS_spoVID_N"/>
</dbReference>
<dbReference type="PROSITE" id="PS51782">
    <property type="entry name" value="LYSM"/>
    <property type="match status" value="1"/>
</dbReference>
<dbReference type="InterPro" id="IPR014256">
    <property type="entry name" value="Spore_VI_D"/>
</dbReference>
<dbReference type="SUPFAM" id="SSF54106">
    <property type="entry name" value="LysM domain"/>
    <property type="match status" value="1"/>
</dbReference>
<dbReference type="KEGG" id="hmn:HM131_08715"/>
<dbReference type="EMBL" id="CP020772">
    <property type="protein sequence ID" value="ARI76916.1"/>
    <property type="molecule type" value="Genomic_DNA"/>
</dbReference>
<feature type="domain" description="LysM" evidence="2">
    <location>
        <begin position="291"/>
        <end position="335"/>
    </location>
</feature>
<evidence type="ECO:0000313" key="4">
    <source>
        <dbReference type="Proteomes" id="UP000192527"/>
    </source>
</evidence>
<organism evidence="3 4">
    <name type="scientific">Halobacillus mangrovi</name>
    <dbReference type="NCBI Taxonomy" id="402384"/>
    <lineage>
        <taxon>Bacteria</taxon>
        <taxon>Bacillati</taxon>
        <taxon>Bacillota</taxon>
        <taxon>Bacilli</taxon>
        <taxon>Bacillales</taxon>
        <taxon>Bacillaceae</taxon>
        <taxon>Halobacillus</taxon>
    </lineage>
</organism>
<sequence length="335" mass="38114">MQNKHNVFSFYLDESLWFKEGQGVRELIGISLEPEISIEDCGDEVCLRGTVDLAGEYVAVQEHNSYNDAPVQSARMMDQVQKGEEGVCYFSHSFPVEITVPLERVSSLDDVLVDIESFDYELPANHQLRLHAQLNINGIEEKEKEADNASQFDESATVGPVNYAEPKEEEIVRPIFPEREVPVVQLNNDYRNDDNQEEEDDGRWYYKKSQSFGEFFGQAEKPQMPEASPESVQMQESYESSSMMDQAESSPKSESSSESEESKEAPGGMDGIKQIFKHLFPNREDSYAQMKMYIAQEDETLESIAQKYEVTVSQLERANEYRGDVSPGQIVYIPS</sequence>
<dbReference type="AlphaFoldDB" id="A0A1W5ZUD8"/>
<protein>
    <submittedName>
        <fullName evidence="3">Stage VI sporulation protein D</fullName>
    </submittedName>
</protein>
<reference evidence="3 4" key="1">
    <citation type="submission" date="2017-04" db="EMBL/GenBank/DDBJ databases">
        <title>The whole genome sequencing and assembly of Halobacillus mangrovi strain.</title>
        <authorList>
            <person name="Lee S.-J."/>
            <person name="Park M.-K."/>
            <person name="Kim J.-Y."/>
            <person name="Lee Y.-J."/>
            <person name="Yi H."/>
            <person name="Bahn Y.-S."/>
            <person name="Kim J.F."/>
            <person name="Lee D.-W."/>
        </authorList>
    </citation>
    <scope>NUCLEOTIDE SEQUENCE [LARGE SCALE GENOMIC DNA]</scope>
    <source>
        <strain evidence="3 4">KTB 131</strain>
    </source>
</reference>
<dbReference type="NCBIfam" id="TIGR02907">
    <property type="entry name" value="spore_VI_D"/>
    <property type="match status" value="1"/>
</dbReference>
<dbReference type="Proteomes" id="UP000192527">
    <property type="component" value="Chromosome"/>
</dbReference>
<gene>
    <name evidence="3" type="ORF">HM131_08715</name>
</gene>
<proteinExistence type="predicted"/>
<dbReference type="InterPro" id="IPR036779">
    <property type="entry name" value="LysM_dom_sf"/>
</dbReference>
<evidence type="ECO:0000259" key="2">
    <source>
        <dbReference type="PROSITE" id="PS51782"/>
    </source>
</evidence>
<dbReference type="Pfam" id="PF20918">
    <property type="entry name" value="SPOCS_spoVID-N"/>
    <property type="match status" value="1"/>
</dbReference>
<dbReference type="SMART" id="SM00257">
    <property type="entry name" value="LysM"/>
    <property type="match status" value="1"/>
</dbReference>